<accession>K2G519</accession>
<dbReference type="Gene3D" id="3.40.140.10">
    <property type="entry name" value="Cytidine Deaminase, domain 2"/>
    <property type="match status" value="1"/>
</dbReference>
<organism evidence="2">
    <name type="scientific">uncultured bacterium</name>
    <name type="common">gcode 4</name>
    <dbReference type="NCBI Taxonomy" id="1234023"/>
    <lineage>
        <taxon>Bacteria</taxon>
        <taxon>environmental samples</taxon>
    </lineage>
</organism>
<feature type="domain" description="CMP/dCMP-type deaminase" evidence="1">
    <location>
        <begin position="14"/>
        <end position="138"/>
    </location>
</feature>
<protein>
    <recommendedName>
        <fullName evidence="1">CMP/dCMP-type deaminase domain-containing protein</fullName>
    </recommendedName>
</protein>
<dbReference type="AlphaFoldDB" id="K2G519"/>
<gene>
    <name evidence="2" type="ORF">ACD_2C00001G0013</name>
</gene>
<evidence type="ECO:0000259" key="1">
    <source>
        <dbReference type="Pfam" id="PF00383"/>
    </source>
</evidence>
<comment type="caution">
    <text evidence="2">The sequence shown here is derived from an EMBL/GenBank/DDBJ whole genome shotgun (WGS) entry which is preliminary data.</text>
</comment>
<dbReference type="InterPro" id="IPR002125">
    <property type="entry name" value="CMP_dCMP_dom"/>
</dbReference>
<dbReference type="Pfam" id="PF00383">
    <property type="entry name" value="dCMP_cyt_deam_1"/>
    <property type="match status" value="1"/>
</dbReference>
<dbReference type="EMBL" id="AMFJ01000001">
    <property type="protein sequence ID" value="EKE30363.1"/>
    <property type="molecule type" value="Genomic_DNA"/>
</dbReference>
<dbReference type="SUPFAM" id="SSF53927">
    <property type="entry name" value="Cytidine deaminase-like"/>
    <property type="match status" value="1"/>
</dbReference>
<reference evidence="2" key="1">
    <citation type="journal article" date="2012" name="Science">
        <title>Fermentation, hydrogen, and sulfur metabolism in multiple uncultivated bacterial phyla.</title>
        <authorList>
            <person name="Wrighton K.C."/>
            <person name="Thomas B.C."/>
            <person name="Sharon I."/>
            <person name="Miller C.S."/>
            <person name="Castelle C.J."/>
            <person name="VerBerkmoes N.C."/>
            <person name="Wilkins M.J."/>
            <person name="Hettich R.L."/>
            <person name="Lipton M.S."/>
            <person name="Williams K.H."/>
            <person name="Long P.E."/>
            <person name="Banfield J.F."/>
        </authorList>
    </citation>
    <scope>NUCLEOTIDE SEQUENCE [LARGE SCALE GENOMIC DNA]</scope>
</reference>
<name>K2G519_9BACT</name>
<proteinExistence type="predicted"/>
<evidence type="ECO:0000313" key="2">
    <source>
        <dbReference type="EMBL" id="EKE30363.1"/>
    </source>
</evidence>
<sequence>MFRLEWEEKIAGMNFLEEARKLALKATCSRSRCGSVIVRDWEIVWVGFNSPSYGLESQRRCHFEKSEYHKKVTDKTCCIHAEQRAIMDGLARNPQKLTGSRLYFVRVGDDGNIKNSGEPYCTICSKMSLDSWISEFVLVQKDWICVYETWEYNDLSYKYTE</sequence>
<dbReference type="InterPro" id="IPR016193">
    <property type="entry name" value="Cytidine_deaminase-like"/>
</dbReference>
<dbReference type="GO" id="GO:0003824">
    <property type="term" value="F:catalytic activity"/>
    <property type="evidence" value="ECO:0007669"/>
    <property type="project" value="InterPro"/>
</dbReference>